<dbReference type="AlphaFoldDB" id="A0A1D3L138"/>
<sequence length="127" mass="15058">MKEAYETSFNKICPSCGVGNPRDASNCIVCDRDLSETVLFLEDSFFDLELTQDELVEYRKNFYRTRRTGKVVRYTLKDMEEVKFGHPVKRFIFKYHGERVVLPLEEVNYERLKETLESLGIKFRNVE</sequence>
<reference evidence="1 2" key="1">
    <citation type="submission" date="2016-08" db="EMBL/GenBank/DDBJ databases">
        <authorList>
            <person name="Seilhamer J.J."/>
        </authorList>
    </citation>
    <scope>NUCLEOTIDE SEQUENCE [LARGE SCALE GENOMIC DNA]</scope>
    <source>
        <strain evidence="1">Buetzberg</strain>
    </source>
</reference>
<protein>
    <submittedName>
        <fullName evidence="1">Uncharacterized protein</fullName>
    </submittedName>
</protein>
<dbReference type="STRING" id="118062.MCBB_0817"/>
<name>A0A1D3L138_9EURY</name>
<dbReference type="OrthoDB" id="69680at2157"/>
<gene>
    <name evidence="1" type="ORF">MCBB_0817</name>
</gene>
<dbReference type="GeneID" id="30411668"/>
<proteinExistence type="predicted"/>
<accession>A0A1D3L138</accession>
<organism evidence="1 2">
    <name type="scientific">Methanobacterium congolense</name>
    <dbReference type="NCBI Taxonomy" id="118062"/>
    <lineage>
        <taxon>Archaea</taxon>
        <taxon>Methanobacteriati</taxon>
        <taxon>Methanobacteriota</taxon>
        <taxon>Methanomada group</taxon>
        <taxon>Methanobacteria</taxon>
        <taxon>Methanobacteriales</taxon>
        <taxon>Methanobacteriaceae</taxon>
        <taxon>Methanobacterium</taxon>
    </lineage>
</organism>
<evidence type="ECO:0000313" key="2">
    <source>
        <dbReference type="Proteomes" id="UP000094707"/>
    </source>
</evidence>
<dbReference type="RefSeq" id="WP_071906556.1">
    <property type="nucleotide sequence ID" value="NZ_LT607756.1"/>
</dbReference>
<dbReference type="KEGG" id="mcub:MCBB_0817"/>
<keyword evidence="2" id="KW-1185">Reference proteome</keyword>
<dbReference type="EMBL" id="LT607756">
    <property type="protein sequence ID" value="SCG85382.1"/>
    <property type="molecule type" value="Genomic_DNA"/>
</dbReference>
<evidence type="ECO:0000313" key="1">
    <source>
        <dbReference type="EMBL" id="SCG85382.1"/>
    </source>
</evidence>
<dbReference type="Proteomes" id="UP000094707">
    <property type="component" value="Chromosome I"/>
</dbReference>